<dbReference type="Proteomes" id="UP000054843">
    <property type="component" value="Unassembled WGS sequence"/>
</dbReference>
<keyword evidence="2" id="KW-1185">Reference proteome</keyword>
<evidence type="ECO:0000313" key="1">
    <source>
        <dbReference type="EMBL" id="KRZ70242.1"/>
    </source>
</evidence>
<sequence length="169" mass="18986">MQSLEYVPNSLDRPEYGLTFLPLNETLHIIPKASEDALPGAPYPLPSKLYTCLKLQFGAVFQSTRREKIVIPFIAELDTSDSAITKPTFTPITLYDSRETIVPLRQLIPAYEKSVIEETSSGDLLIKGEVCNREDQYGTENECKGARFIKWSKNTALGDVLDGVYWLPL</sequence>
<reference evidence="1 2" key="1">
    <citation type="submission" date="2015-01" db="EMBL/GenBank/DDBJ databases">
        <title>Evolution of Trichinella species and genotypes.</title>
        <authorList>
            <person name="Korhonen P.K."/>
            <person name="Edoardo P."/>
            <person name="Giuseppe L.R."/>
            <person name="Gasser R.B."/>
        </authorList>
    </citation>
    <scope>NUCLEOTIDE SEQUENCE [LARGE SCALE GENOMIC DNA]</scope>
    <source>
        <strain evidence="1">ISS1980</strain>
    </source>
</reference>
<gene>
    <name evidence="1" type="ORF">T10_10109</name>
</gene>
<accession>A0A0V1MFE9</accession>
<evidence type="ECO:0000313" key="2">
    <source>
        <dbReference type="Proteomes" id="UP000054843"/>
    </source>
</evidence>
<organism evidence="1 2">
    <name type="scientific">Trichinella papuae</name>
    <dbReference type="NCBI Taxonomy" id="268474"/>
    <lineage>
        <taxon>Eukaryota</taxon>
        <taxon>Metazoa</taxon>
        <taxon>Ecdysozoa</taxon>
        <taxon>Nematoda</taxon>
        <taxon>Enoplea</taxon>
        <taxon>Dorylaimia</taxon>
        <taxon>Trichinellida</taxon>
        <taxon>Trichinellidae</taxon>
        <taxon>Trichinella</taxon>
    </lineage>
</organism>
<dbReference type="EMBL" id="JYDO01000117">
    <property type="protein sequence ID" value="KRZ70242.1"/>
    <property type="molecule type" value="Genomic_DNA"/>
</dbReference>
<protein>
    <submittedName>
        <fullName evidence="1">Uncharacterized protein</fullName>
    </submittedName>
</protein>
<comment type="caution">
    <text evidence="1">The sequence shown here is derived from an EMBL/GenBank/DDBJ whole genome shotgun (WGS) entry which is preliminary data.</text>
</comment>
<dbReference type="AlphaFoldDB" id="A0A0V1MFE9"/>
<name>A0A0V1MFE9_9BILA</name>
<proteinExistence type="predicted"/>